<gene>
    <name evidence="1" type="ORF">V7S43_007254</name>
</gene>
<name>A0ABD3FML7_9STRA</name>
<reference evidence="1 2" key="1">
    <citation type="submission" date="2024-09" db="EMBL/GenBank/DDBJ databases">
        <title>Genome sequencing and assembly of Phytophthora oleae, isolate VK10A, causative agent of rot of olive drupes.</title>
        <authorList>
            <person name="Conti Taguali S."/>
            <person name="Riolo M."/>
            <person name="La Spada F."/>
            <person name="Cacciola S.O."/>
            <person name="Dionisio G."/>
        </authorList>
    </citation>
    <scope>NUCLEOTIDE SEQUENCE [LARGE SCALE GENOMIC DNA]</scope>
    <source>
        <strain evidence="1 2">VK10A</strain>
    </source>
</reference>
<sequence length="84" mass="9198">MLVSDEWTELQGRDTESRFHGLADELAMAKAGWSSSRPIQALSQAPAVLLGLHDVGCCQLGLVAQPLPDVRLAVTHRHNLRAHF</sequence>
<evidence type="ECO:0000313" key="2">
    <source>
        <dbReference type="Proteomes" id="UP001632037"/>
    </source>
</evidence>
<keyword evidence="2" id="KW-1185">Reference proteome</keyword>
<comment type="caution">
    <text evidence="1">The sequence shown here is derived from an EMBL/GenBank/DDBJ whole genome shotgun (WGS) entry which is preliminary data.</text>
</comment>
<accession>A0ABD3FML7</accession>
<dbReference type="AlphaFoldDB" id="A0ABD3FML7"/>
<evidence type="ECO:0000313" key="1">
    <source>
        <dbReference type="EMBL" id="KAL3667701.1"/>
    </source>
</evidence>
<protein>
    <submittedName>
        <fullName evidence="1">Uncharacterized protein</fullName>
    </submittedName>
</protein>
<dbReference type="Proteomes" id="UP001632037">
    <property type="component" value="Unassembled WGS sequence"/>
</dbReference>
<proteinExistence type="predicted"/>
<organism evidence="1 2">
    <name type="scientific">Phytophthora oleae</name>
    <dbReference type="NCBI Taxonomy" id="2107226"/>
    <lineage>
        <taxon>Eukaryota</taxon>
        <taxon>Sar</taxon>
        <taxon>Stramenopiles</taxon>
        <taxon>Oomycota</taxon>
        <taxon>Peronosporomycetes</taxon>
        <taxon>Peronosporales</taxon>
        <taxon>Peronosporaceae</taxon>
        <taxon>Phytophthora</taxon>
    </lineage>
</organism>
<dbReference type="EMBL" id="JBIMZQ010000013">
    <property type="protein sequence ID" value="KAL3667701.1"/>
    <property type="molecule type" value="Genomic_DNA"/>
</dbReference>